<organism evidence="5">
    <name type="scientific">uncultured marine group II/III euryarchaeote KM3_98_B01</name>
    <dbReference type="NCBI Taxonomy" id="1456546"/>
    <lineage>
        <taxon>Archaea</taxon>
        <taxon>Methanobacteriati</taxon>
        <taxon>Methanobacteriota</taxon>
        <taxon>environmental samples</taxon>
    </lineage>
</organism>
<dbReference type="PANTHER" id="PTHR43462">
    <property type="entry name" value="ALANYL-TRNA EDITING PROTEIN"/>
    <property type="match status" value="1"/>
</dbReference>
<name>A0A075HZX5_9EURY</name>
<dbReference type="GO" id="GO:0004813">
    <property type="term" value="F:alanine-tRNA ligase activity"/>
    <property type="evidence" value="ECO:0007669"/>
    <property type="project" value="InterPro"/>
</dbReference>
<proteinExistence type="predicted"/>
<keyword evidence="3" id="KW-0862">Zinc</keyword>
<dbReference type="InterPro" id="IPR018164">
    <property type="entry name" value="Ala-tRNA-synth_IIc_N"/>
</dbReference>
<evidence type="ECO:0000313" key="5">
    <source>
        <dbReference type="EMBL" id="AIF21075.1"/>
    </source>
</evidence>
<dbReference type="Pfam" id="PF07973">
    <property type="entry name" value="tRNA_SAD"/>
    <property type="match status" value="1"/>
</dbReference>
<dbReference type="SUPFAM" id="SSF55186">
    <property type="entry name" value="ThrRS/AlaRS common domain"/>
    <property type="match status" value="1"/>
</dbReference>
<feature type="domain" description="Threonyl/alanyl tRNA synthetase SAD" evidence="4">
    <location>
        <begin position="196"/>
        <end position="239"/>
    </location>
</feature>
<keyword evidence="5" id="KW-0436">Ligase</keyword>
<reference evidence="5" key="1">
    <citation type="journal article" date="2014" name="Genome Biol. Evol.">
        <title>Pangenome evidence for extensive interdomain horizontal transfer affecting lineage core and shell genes in uncultured planktonic thaumarchaeota and euryarchaeota.</title>
        <authorList>
            <person name="Deschamps P."/>
            <person name="Zivanovic Y."/>
            <person name="Moreira D."/>
            <person name="Rodriguez-Valera F."/>
            <person name="Lopez-Garcia P."/>
        </authorList>
    </citation>
    <scope>NUCLEOTIDE SEQUENCE</scope>
</reference>
<keyword evidence="5" id="KW-0030">Aminoacyl-tRNA synthetase</keyword>
<dbReference type="AlphaFoldDB" id="A0A075HZX5"/>
<dbReference type="GO" id="GO:0006419">
    <property type="term" value="P:alanyl-tRNA aminoacylation"/>
    <property type="evidence" value="ECO:0007669"/>
    <property type="project" value="InterPro"/>
</dbReference>
<evidence type="ECO:0000256" key="2">
    <source>
        <dbReference type="ARBA" id="ARBA00022723"/>
    </source>
</evidence>
<evidence type="ECO:0000256" key="3">
    <source>
        <dbReference type="ARBA" id="ARBA00022833"/>
    </source>
</evidence>
<dbReference type="InterPro" id="IPR012947">
    <property type="entry name" value="tRNA_SAD"/>
</dbReference>
<dbReference type="GO" id="GO:0046872">
    <property type="term" value="F:metal ion binding"/>
    <property type="evidence" value="ECO:0007669"/>
    <property type="project" value="UniProtKB-KW"/>
</dbReference>
<dbReference type="Gene3D" id="2.40.30.130">
    <property type="match status" value="1"/>
</dbReference>
<comment type="cofactor">
    <cofactor evidence="1">
        <name>Zn(2+)</name>
        <dbReference type="ChEBI" id="CHEBI:29105"/>
    </cofactor>
</comment>
<dbReference type="SMART" id="SM00863">
    <property type="entry name" value="tRNA_SAD"/>
    <property type="match status" value="1"/>
</dbReference>
<dbReference type="GO" id="GO:0002161">
    <property type="term" value="F:aminoacyl-tRNA deacylase activity"/>
    <property type="evidence" value="ECO:0007669"/>
    <property type="project" value="UniProtKB-ARBA"/>
</dbReference>
<evidence type="ECO:0000256" key="1">
    <source>
        <dbReference type="ARBA" id="ARBA00001947"/>
    </source>
</evidence>
<evidence type="ECO:0000259" key="4">
    <source>
        <dbReference type="SMART" id="SM00863"/>
    </source>
</evidence>
<dbReference type="InterPro" id="IPR009000">
    <property type="entry name" value="Transl_B-barrel_sf"/>
</dbReference>
<dbReference type="InterPro" id="IPR051335">
    <property type="entry name" value="Alanyl-tRNA_Editing_Enzymes"/>
</dbReference>
<dbReference type="SUPFAM" id="SSF50447">
    <property type="entry name" value="Translation proteins"/>
    <property type="match status" value="1"/>
</dbReference>
<dbReference type="Pfam" id="PF01411">
    <property type="entry name" value="tRNA-synt_2c"/>
    <property type="match status" value="1"/>
</dbReference>
<dbReference type="EMBL" id="KF901181">
    <property type="protein sequence ID" value="AIF21075.1"/>
    <property type="molecule type" value="Genomic_DNA"/>
</dbReference>
<keyword evidence="2" id="KW-0479">Metal-binding</keyword>
<dbReference type="GO" id="GO:0005524">
    <property type="term" value="F:ATP binding"/>
    <property type="evidence" value="ECO:0007669"/>
    <property type="project" value="InterPro"/>
</dbReference>
<sequence>MQERLHLQNHPGINPQPFRSKVVSITENSIILDQSFCYPKGGGQPGDIGTLTSQGITANFSEVHARELIHHPVNDVSIFEIGQELVCTIDANRRNSLAITHTAQHIVSAMADELWDATTVGNQLGVEESRIDLLFDDKSRFQQQVIQENVNEILGTNTRVSVANWTAEEILSDDRVRNRSFVSRILERLPTHVEHMRVVNIEGIDICPCAGSHVDNLSQLPGIEITRIKQKGAGKIRLYYSM</sequence>
<accession>A0A075HZX5</accession>
<dbReference type="Gene3D" id="3.30.980.10">
    <property type="entry name" value="Threonyl-trna Synthetase, Chain A, domain 2"/>
    <property type="match status" value="1"/>
</dbReference>
<dbReference type="InterPro" id="IPR018163">
    <property type="entry name" value="Thr/Ala-tRNA-synth_IIc_edit"/>
</dbReference>
<dbReference type="PANTHER" id="PTHR43462:SF1">
    <property type="entry name" value="ALANYL-TRNA EDITING PROTEIN AARSD1"/>
    <property type="match status" value="1"/>
</dbReference>
<protein>
    <submittedName>
        <fullName evidence="5">Threonyl/alanyl tRNA synthetase SAD</fullName>
    </submittedName>
</protein>